<comment type="caution">
    <text evidence="6">The sequence shown here is derived from an EMBL/GenBank/DDBJ whole genome shotgun (WGS) entry which is preliminary data.</text>
</comment>
<evidence type="ECO:0000256" key="1">
    <source>
        <dbReference type="SAM" id="MobiDB-lite"/>
    </source>
</evidence>
<feature type="transmembrane region" description="Helical" evidence="2">
    <location>
        <begin position="533"/>
        <end position="555"/>
    </location>
</feature>
<evidence type="ECO:0000313" key="6">
    <source>
        <dbReference type="EMBL" id="MCQ4615030.1"/>
    </source>
</evidence>
<dbReference type="InterPro" id="IPR032364">
    <property type="entry name" value="GramPos_pilinD1_N"/>
</dbReference>
<feature type="region of interest" description="Disordered" evidence="1">
    <location>
        <begin position="67"/>
        <end position="87"/>
    </location>
</feature>
<dbReference type="NCBIfam" id="TIGR04226">
    <property type="entry name" value="RrgB_K2N_iso_D2"/>
    <property type="match status" value="1"/>
</dbReference>
<dbReference type="NCBIfam" id="NF033902">
    <property type="entry name" value="iso_D2_wall_anc"/>
    <property type="match status" value="1"/>
</dbReference>
<protein>
    <submittedName>
        <fullName evidence="6">SpaH/EbpB family LPXTG-anchored major pilin</fullName>
    </submittedName>
</protein>
<feature type="signal peptide" evidence="3">
    <location>
        <begin position="1"/>
        <end position="32"/>
    </location>
</feature>
<evidence type="ECO:0000313" key="7">
    <source>
        <dbReference type="Proteomes" id="UP001205080"/>
    </source>
</evidence>
<dbReference type="InterPro" id="IPR026466">
    <property type="entry name" value="Fim_isopep_form_D2_dom"/>
</dbReference>
<dbReference type="Pfam" id="PF17802">
    <property type="entry name" value="SpaA"/>
    <property type="match status" value="1"/>
</dbReference>
<dbReference type="AlphaFoldDB" id="A0ABD4TTR5"/>
<dbReference type="InterPro" id="IPR041033">
    <property type="entry name" value="SpaA_PFL_dom_1"/>
</dbReference>
<proteinExistence type="predicted"/>
<dbReference type="InterPro" id="IPR013783">
    <property type="entry name" value="Ig-like_fold"/>
</dbReference>
<keyword evidence="2" id="KW-0472">Membrane</keyword>
<dbReference type="Pfam" id="PF16555">
    <property type="entry name" value="GramPos_pilinD1"/>
    <property type="match status" value="1"/>
</dbReference>
<gene>
    <name evidence="6" type="ORF">KBX22_09870</name>
</gene>
<dbReference type="RefSeq" id="WP_256001341.1">
    <property type="nucleotide sequence ID" value="NZ_JAGPYW010000015.1"/>
</dbReference>
<keyword evidence="2" id="KW-1133">Transmembrane helix</keyword>
<name>A0ABD4TTR5_9CORY</name>
<feature type="domain" description="SpaA-like prealbumin fold" evidence="5">
    <location>
        <begin position="400"/>
        <end position="483"/>
    </location>
</feature>
<feature type="chain" id="PRO_5044861674" evidence="3">
    <location>
        <begin position="33"/>
        <end position="562"/>
    </location>
</feature>
<evidence type="ECO:0000259" key="4">
    <source>
        <dbReference type="Pfam" id="PF16555"/>
    </source>
</evidence>
<dbReference type="NCBIfam" id="TIGR01167">
    <property type="entry name" value="LPXTG_anchor"/>
    <property type="match status" value="1"/>
</dbReference>
<reference evidence="6 7" key="1">
    <citation type="submission" date="2021-04" db="EMBL/GenBank/DDBJ databases">
        <title>Corynebacterium genitalium sp. nov. and Corynebacterium genitalium sp. nov., two new species of the genus Corynebacterium.</title>
        <authorList>
            <person name="Jaen-Luchoro D."/>
            <person name="Pinyeiro-Iglesias B."/>
            <person name="Al-Shaer S."/>
            <person name="Karlsson R."/>
            <person name="Gonzales-Siles L."/>
            <person name="Cardew S."/>
            <person name="Jensie-Markopolous S."/>
            <person name="Ohlen M."/>
            <person name="Inganas E."/>
            <person name="Moore E.R.B."/>
        </authorList>
    </citation>
    <scope>NUCLEOTIDE SEQUENCE [LARGE SCALE GENOMIC DNA]</scope>
    <source>
        <strain evidence="6 7">CCUG 55013</strain>
    </source>
</reference>
<organism evidence="6 7">
    <name type="scientific">Corynebacterium pseudogenitalium</name>
    <dbReference type="NCBI Taxonomy" id="38303"/>
    <lineage>
        <taxon>Bacteria</taxon>
        <taxon>Bacillati</taxon>
        <taxon>Actinomycetota</taxon>
        <taxon>Actinomycetes</taxon>
        <taxon>Mycobacteriales</taxon>
        <taxon>Corynebacteriaceae</taxon>
        <taxon>Corynebacterium</taxon>
    </lineage>
</organism>
<evidence type="ECO:0000259" key="5">
    <source>
        <dbReference type="Pfam" id="PF17802"/>
    </source>
</evidence>
<sequence length="562" mass="58818">MAIALKKTAAIAIAAGLTFAGSAGIAAQDAMAQTMNATAVNTAPGVPDAASIPTDGTVKLTINKRVNPTELRPANGETDADASGAPLQGVGFTAEKIKVDITKQENFNKVAELANKRDIAGAEKLGTEPAKAFEDTDTNGQTSLDLPVGAYIIRETKTPSNDTETYVPADPFIVFLPMTNKEGTGWNTNVQVYPKNSMAKVSKNVEDTGKNTLSSKAKGKESEPGYLGPRPAENAVVQYTLDGVVPAAPEGRELKNLTLTDASNSAELQWNTADNAFIKGVYVVRDGKDVAINAANYTVKSDAAVPTTNTKGLAAGANQAFTVTVDAKKAGLKPGETVRVKVEATMLKDDAASKGIENSVRESFVFRNPSTDTDDEPKETPDDKVVTYVGDISVYKRGEVDGKENQPLPGAEFQIGKCNAAKNDLEGAAIQTGITDANGSLTFPGLHVTDWVNNAVPKETVANYCIKETKAPKGYETPKGKAAVREIVLTKETTKKLNAGKTAFEAVADSNVIANGAVVDNLKKTTPTLPATGGMGILIVALAGLAIIGGGVYTARRNSRTA</sequence>
<keyword evidence="3" id="KW-0732">Signal</keyword>
<dbReference type="Gene3D" id="2.60.40.10">
    <property type="entry name" value="Immunoglobulins"/>
    <property type="match status" value="2"/>
</dbReference>
<feature type="region of interest" description="Disordered" evidence="1">
    <location>
        <begin position="205"/>
        <end position="231"/>
    </location>
</feature>
<dbReference type="GO" id="GO:0005975">
    <property type="term" value="P:carbohydrate metabolic process"/>
    <property type="evidence" value="ECO:0007669"/>
    <property type="project" value="UniProtKB-ARBA"/>
</dbReference>
<evidence type="ECO:0000256" key="3">
    <source>
        <dbReference type="SAM" id="SignalP"/>
    </source>
</evidence>
<evidence type="ECO:0000256" key="2">
    <source>
        <dbReference type="SAM" id="Phobius"/>
    </source>
</evidence>
<feature type="domain" description="Gram-positive pilin subunit D1 N-terminal" evidence="4">
    <location>
        <begin position="56"/>
        <end position="197"/>
    </location>
</feature>
<dbReference type="InterPro" id="IPR048052">
    <property type="entry name" value="FM1-like"/>
</dbReference>
<keyword evidence="2" id="KW-0812">Transmembrane</keyword>
<dbReference type="Proteomes" id="UP001205080">
    <property type="component" value="Unassembled WGS sequence"/>
</dbReference>
<accession>A0ABD4TTR5</accession>
<dbReference type="EMBL" id="JAGPYW010000015">
    <property type="protein sequence ID" value="MCQ4615030.1"/>
    <property type="molecule type" value="Genomic_DNA"/>
</dbReference>